<protein>
    <submittedName>
        <fullName evidence="1">Uncharacterized protein</fullName>
    </submittedName>
</protein>
<name>A0A2R8FDV7_9VIRU</name>
<dbReference type="EMBL" id="LT994651">
    <property type="protein sequence ID" value="SPN79184.1"/>
    <property type="molecule type" value="Genomic_DNA"/>
</dbReference>
<keyword evidence="2" id="KW-1185">Reference proteome</keyword>
<accession>A0A2R8FDV7</accession>
<dbReference type="Proteomes" id="UP000273054">
    <property type="component" value="Segment"/>
</dbReference>
<organism evidence="1">
    <name type="scientific">Brazilian cedratvirus IHUMI</name>
    <dbReference type="NCBI Taxonomy" id="2126980"/>
    <lineage>
        <taxon>Viruses</taxon>
        <taxon>Pithoviruses</taxon>
        <taxon>Orthocedratvirinae</taxon>
        <taxon>Alphacedratvirus</taxon>
        <taxon>Alphacedratvirus brasiliense</taxon>
    </lineage>
</organism>
<reference evidence="1" key="1">
    <citation type="submission" date="2018-03" db="EMBL/GenBank/DDBJ databases">
        <authorList>
            <consortium name="Urmite Genomes"/>
        </authorList>
    </citation>
    <scope>NUCLEOTIDE SEQUENCE [LARGE SCALE GENOMIC DNA]</scope>
    <source>
        <strain evidence="1">IHUMI-27.7</strain>
    </source>
</reference>
<proteinExistence type="predicted"/>
<gene>
    <name evidence="1" type="ORF">BRZCDTV_201</name>
</gene>
<evidence type="ECO:0000313" key="1">
    <source>
        <dbReference type="EMBL" id="SPN79184.1"/>
    </source>
</evidence>
<evidence type="ECO:0000313" key="2">
    <source>
        <dbReference type="Proteomes" id="UP000273054"/>
    </source>
</evidence>
<sequence length="94" mass="11204">MQLEDYLENTENLTPSEKYVPVKRVAKKVKVWIPASGVKPLEEIKIGMWCRPQGEQEWFRLSAKYPKYITVVGESNQTMYINSNRYSEPWEYRE</sequence>